<gene>
    <name evidence="1" type="ORF">pipiens_006833</name>
</gene>
<accession>A0ABD1DN18</accession>
<protein>
    <submittedName>
        <fullName evidence="1">Uncharacterized protein</fullName>
    </submittedName>
</protein>
<dbReference type="PANTHER" id="PTHR12840">
    <property type="entry name" value="NADH-UBIQUINONE OXIDOREDUCTASE ASHI SUBUNIT"/>
    <property type="match status" value="1"/>
</dbReference>
<dbReference type="PANTHER" id="PTHR12840:SF1">
    <property type="entry name" value="NADH DEHYDROGENASE [UBIQUINONE] 1 BETA SUBCOMPLEX SUBUNIT 8, MITOCHONDRIAL"/>
    <property type="match status" value="1"/>
</dbReference>
<dbReference type="EMBL" id="JBEHCU010005019">
    <property type="protein sequence ID" value="KAL1401157.1"/>
    <property type="molecule type" value="Genomic_DNA"/>
</dbReference>
<dbReference type="Pfam" id="PF05821">
    <property type="entry name" value="NDUF_B8"/>
    <property type="match status" value="1"/>
</dbReference>
<dbReference type="InterPro" id="IPR008699">
    <property type="entry name" value="NDUFB8"/>
</dbReference>
<keyword evidence="2" id="KW-1185">Reference proteome</keyword>
<dbReference type="AlphaFoldDB" id="A0ABD1DN18"/>
<sequence>MAALIKGLKLASQIQSKNPALFALAVRNAHGWNKDFKPAKFPETDKEREAAARKYGLHPAEYQPYPNDGLGYGDYPKLADTPVEARDPYYPYDFPELKRNLHEPLHAESDLWARPCHGQAEPDAVFPNASVLAGLPRRDGRLPGAVLLARGLRDRFRPVLAKAVRPRRRAATPLPAK</sequence>
<evidence type="ECO:0000313" key="2">
    <source>
        <dbReference type="Proteomes" id="UP001562425"/>
    </source>
</evidence>
<reference evidence="1 2" key="1">
    <citation type="submission" date="2024-05" db="EMBL/GenBank/DDBJ databases">
        <title>Culex pipiens pipiens assembly and annotation.</title>
        <authorList>
            <person name="Alout H."/>
            <person name="Durand T."/>
        </authorList>
    </citation>
    <scope>NUCLEOTIDE SEQUENCE [LARGE SCALE GENOMIC DNA]</scope>
    <source>
        <strain evidence="1">HA-2024</strain>
        <tissue evidence="1">Whole body</tissue>
    </source>
</reference>
<comment type="caution">
    <text evidence="1">The sequence shown here is derived from an EMBL/GenBank/DDBJ whole genome shotgun (WGS) entry which is preliminary data.</text>
</comment>
<dbReference type="Proteomes" id="UP001562425">
    <property type="component" value="Unassembled WGS sequence"/>
</dbReference>
<evidence type="ECO:0000313" key="1">
    <source>
        <dbReference type="EMBL" id="KAL1401157.1"/>
    </source>
</evidence>
<name>A0ABD1DN18_CULPP</name>
<organism evidence="1 2">
    <name type="scientific">Culex pipiens pipiens</name>
    <name type="common">Northern house mosquito</name>
    <dbReference type="NCBI Taxonomy" id="38569"/>
    <lineage>
        <taxon>Eukaryota</taxon>
        <taxon>Metazoa</taxon>
        <taxon>Ecdysozoa</taxon>
        <taxon>Arthropoda</taxon>
        <taxon>Hexapoda</taxon>
        <taxon>Insecta</taxon>
        <taxon>Pterygota</taxon>
        <taxon>Neoptera</taxon>
        <taxon>Endopterygota</taxon>
        <taxon>Diptera</taxon>
        <taxon>Nematocera</taxon>
        <taxon>Culicoidea</taxon>
        <taxon>Culicidae</taxon>
        <taxon>Culicinae</taxon>
        <taxon>Culicini</taxon>
        <taxon>Culex</taxon>
        <taxon>Culex</taxon>
    </lineage>
</organism>
<proteinExistence type="predicted"/>